<keyword evidence="2" id="KW-1133">Transmembrane helix</keyword>
<reference evidence="4 5" key="1">
    <citation type="submission" date="2018-11" db="EMBL/GenBank/DDBJ databases">
        <authorList>
            <person name="Li F."/>
        </authorList>
    </citation>
    <scope>NUCLEOTIDE SEQUENCE [LARGE SCALE GENOMIC DNA]</scope>
    <source>
        <strain evidence="4 5">Gsoil 818</strain>
    </source>
</reference>
<dbReference type="InterPro" id="IPR011528">
    <property type="entry name" value="NERD"/>
</dbReference>
<dbReference type="Proteomes" id="UP000279994">
    <property type="component" value="Unassembled WGS sequence"/>
</dbReference>
<keyword evidence="2" id="KW-0472">Membrane</keyword>
<dbReference type="EMBL" id="RJSF01000009">
    <property type="protein sequence ID" value="RNM16333.1"/>
    <property type="molecule type" value="Genomic_DNA"/>
</dbReference>
<dbReference type="AlphaFoldDB" id="A0A3N0GV34"/>
<feature type="transmembrane region" description="Helical" evidence="2">
    <location>
        <begin position="217"/>
        <end position="239"/>
    </location>
</feature>
<dbReference type="PROSITE" id="PS50965">
    <property type="entry name" value="NERD"/>
    <property type="match status" value="1"/>
</dbReference>
<sequence length="398" mass="41928">MAGDSARDIARRQREKAARLERSAALWERGAQGEAATAAALATLSTRGWTTFHDVRWPGRQRANIDHVVVGPGGVFVIDSKNWTGDIRVSDGVLYQSGRRREREVASAADAALAVTQLLQGLPATPVLCFVRPEPIDVQARGVTICSTSNLAALLAAMPPILGPESIRRAVTILQWQLTSARRPVTAQSVSQAWPPPSPPQPRPPISRNVALRLGKAGCGLLLILVGLLFAVGLIGVVLKGIDAGATHSRNGGGDTPGASEPTFGEVVRVAATESHPALRVRADGVTRVAMTDLGVALHRGEHLVGVRYTIRNDGDRMWGAAVPYLSFSALLSNGQHAGVGSYAALPASELMPAAFNLRPGKAQRGLVVFAVPDGAKLVRVSVQTGLGSGESVEWLIP</sequence>
<dbReference type="OrthoDB" id="5793358at2"/>
<feature type="compositionally biased region" description="Pro residues" evidence="1">
    <location>
        <begin position="194"/>
        <end position="205"/>
    </location>
</feature>
<evidence type="ECO:0000259" key="3">
    <source>
        <dbReference type="PROSITE" id="PS50965"/>
    </source>
</evidence>
<proteinExistence type="predicted"/>
<keyword evidence="2" id="KW-0812">Transmembrane</keyword>
<name>A0A3N0GV34_9ACTN</name>
<evidence type="ECO:0000256" key="2">
    <source>
        <dbReference type="SAM" id="Phobius"/>
    </source>
</evidence>
<dbReference type="Pfam" id="PF08378">
    <property type="entry name" value="NERD"/>
    <property type="match status" value="1"/>
</dbReference>
<evidence type="ECO:0000256" key="1">
    <source>
        <dbReference type="SAM" id="MobiDB-lite"/>
    </source>
</evidence>
<evidence type="ECO:0000313" key="5">
    <source>
        <dbReference type="Proteomes" id="UP000279994"/>
    </source>
</evidence>
<protein>
    <recommendedName>
        <fullName evidence="3">NERD domain-containing protein</fullName>
    </recommendedName>
</protein>
<accession>A0A3N0GV34</accession>
<dbReference type="RefSeq" id="WP_123221829.1">
    <property type="nucleotide sequence ID" value="NZ_RJSF01000009.1"/>
</dbReference>
<comment type="caution">
    <text evidence="4">The sequence shown here is derived from an EMBL/GenBank/DDBJ whole genome shotgun (WGS) entry which is preliminary data.</text>
</comment>
<gene>
    <name evidence="4" type="ORF">EFL26_05135</name>
</gene>
<organism evidence="4 5">
    <name type="scientific">Nocardioides pocheonensis</name>
    <dbReference type="NCBI Taxonomy" id="661485"/>
    <lineage>
        <taxon>Bacteria</taxon>
        <taxon>Bacillati</taxon>
        <taxon>Actinomycetota</taxon>
        <taxon>Actinomycetes</taxon>
        <taxon>Propionibacteriales</taxon>
        <taxon>Nocardioidaceae</taxon>
        <taxon>Nocardioides</taxon>
    </lineage>
</organism>
<keyword evidence="5" id="KW-1185">Reference proteome</keyword>
<evidence type="ECO:0000313" key="4">
    <source>
        <dbReference type="EMBL" id="RNM16333.1"/>
    </source>
</evidence>
<feature type="domain" description="NERD" evidence="3">
    <location>
        <begin position="29"/>
        <end position="138"/>
    </location>
</feature>
<feature type="region of interest" description="Disordered" evidence="1">
    <location>
        <begin position="187"/>
        <end position="206"/>
    </location>
</feature>